<reference evidence="3" key="1">
    <citation type="submission" date="2021-04" db="EMBL/GenBank/DDBJ databases">
        <title>Genomic insights into ecological role and evolution of a novel Thermoplasmata order Candidatus Sysuiplasmatales.</title>
        <authorList>
            <person name="Yuan Y."/>
        </authorList>
    </citation>
    <scope>NUCLEOTIDE SEQUENCE</scope>
    <source>
        <strain evidence="3">YP2-bin.285</strain>
    </source>
</reference>
<dbReference type="GO" id="GO:0051536">
    <property type="term" value="F:iron-sulfur cluster binding"/>
    <property type="evidence" value="ECO:0007669"/>
    <property type="project" value="InterPro"/>
</dbReference>
<evidence type="ECO:0000313" key="4">
    <source>
        <dbReference type="Proteomes" id="UP000716004"/>
    </source>
</evidence>
<evidence type="ECO:0000259" key="2">
    <source>
        <dbReference type="PROSITE" id="PS51379"/>
    </source>
</evidence>
<comment type="caution">
    <text evidence="3">The sequence shown here is derived from an EMBL/GenBank/DDBJ whole genome shotgun (WGS) entry which is preliminary data.</text>
</comment>
<gene>
    <name evidence="3" type="ORF">J9259_00295</name>
</gene>
<sequence>MPIHEKNLIEEDRILEKEKAELEGRDVSGQWNTFIEQRILSEYEPEIFQEIYSRPEGRTINRCWQCGTCTSGCCMHTDFGLREFNPRYFIYLARIGDEEELKKQKDVIWRCLACNKCVERCPKDVRVEEVVHAIDSYMRKKGWAPDNPASRWDDEYLRNVMKSGILDEISLLRNYIRDEKIEEFDTHYMMKMAVKLLKTGRMRTGPVRHRTKGWKRIRKVAEEILEKDGYELTKG</sequence>
<dbReference type="GO" id="GO:0005886">
    <property type="term" value="C:plasma membrane"/>
    <property type="evidence" value="ECO:0007669"/>
    <property type="project" value="TreeGrafter"/>
</dbReference>
<dbReference type="SUPFAM" id="SSF46548">
    <property type="entry name" value="alpha-helical ferredoxin"/>
    <property type="match status" value="1"/>
</dbReference>
<evidence type="ECO:0000313" key="3">
    <source>
        <dbReference type="EMBL" id="MBX8630955.1"/>
    </source>
</evidence>
<dbReference type="AlphaFoldDB" id="A0A8J7YRS9"/>
<feature type="domain" description="4Fe-4S ferredoxin-type" evidence="2">
    <location>
        <begin position="101"/>
        <end position="131"/>
    </location>
</feature>
<dbReference type="PROSITE" id="PS00198">
    <property type="entry name" value="4FE4S_FER_1"/>
    <property type="match status" value="1"/>
</dbReference>
<dbReference type="PANTHER" id="PTHR43255">
    <property type="entry name" value="IRON-SULFUR-BINDING OXIDOREDUCTASE FADF-RELATED-RELATED"/>
    <property type="match status" value="1"/>
</dbReference>
<name>A0A8J7YRS9_9ARCH</name>
<dbReference type="Proteomes" id="UP000716004">
    <property type="component" value="Unassembled WGS sequence"/>
</dbReference>
<comment type="similarity">
    <text evidence="1">Belongs to the HdrC family.</text>
</comment>
<organism evidence="3 4">
    <name type="scientific">Candidatus Sysuiplasma superficiale</name>
    <dbReference type="NCBI Taxonomy" id="2823368"/>
    <lineage>
        <taxon>Archaea</taxon>
        <taxon>Methanobacteriati</taxon>
        <taxon>Thermoplasmatota</taxon>
        <taxon>Thermoplasmata</taxon>
        <taxon>Candidatus Sysuiplasmatales</taxon>
        <taxon>Candidatus Sysuiplasmataceae</taxon>
        <taxon>Candidatus Sysuiplasma</taxon>
    </lineage>
</organism>
<dbReference type="Pfam" id="PF13183">
    <property type="entry name" value="Fer4_8"/>
    <property type="match status" value="1"/>
</dbReference>
<dbReference type="EMBL" id="JAGVSJ010000001">
    <property type="protein sequence ID" value="MBX8630955.1"/>
    <property type="molecule type" value="Genomic_DNA"/>
</dbReference>
<evidence type="ECO:0000256" key="1">
    <source>
        <dbReference type="ARBA" id="ARBA00007097"/>
    </source>
</evidence>
<dbReference type="InterPro" id="IPR017900">
    <property type="entry name" value="4Fe4S_Fe_S_CS"/>
</dbReference>
<protein>
    <submittedName>
        <fullName evidence="3">4Fe-4S dicluster domain-containing protein</fullName>
    </submittedName>
</protein>
<proteinExistence type="inferred from homology"/>
<dbReference type="InterPro" id="IPR009051">
    <property type="entry name" value="Helical_ferredxn"/>
</dbReference>
<dbReference type="Gene3D" id="1.10.1060.10">
    <property type="entry name" value="Alpha-helical ferredoxin"/>
    <property type="match status" value="1"/>
</dbReference>
<dbReference type="InterPro" id="IPR051460">
    <property type="entry name" value="HdrC_iron-sulfur_subunit"/>
</dbReference>
<accession>A0A8J7YRS9</accession>
<dbReference type="GO" id="GO:0016491">
    <property type="term" value="F:oxidoreductase activity"/>
    <property type="evidence" value="ECO:0007669"/>
    <property type="project" value="UniProtKB-ARBA"/>
</dbReference>
<dbReference type="PANTHER" id="PTHR43255:SF2">
    <property type="entry name" value="HETERODISULFIDE REDUCTASE RELATED PROTEIN"/>
    <property type="match status" value="1"/>
</dbReference>
<dbReference type="InterPro" id="IPR017896">
    <property type="entry name" value="4Fe4S_Fe-S-bd"/>
</dbReference>
<dbReference type="PROSITE" id="PS51379">
    <property type="entry name" value="4FE4S_FER_2"/>
    <property type="match status" value="1"/>
</dbReference>